<dbReference type="AlphaFoldDB" id="A0A9N9DQW9"/>
<reference evidence="1" key="1">
    <citation type="submission" date="2021-06" db="EMBL/GenBank/DDBJ databases">
        <authorList>
            <person name="Kallberg Y."/>
            <person name="Tangrot J."/>
            <person name="Rosling A."/>
        </authorList>
    </citation>
    <scope>NUCLEOTIDE SEQUENCE</scope>
    <source>
        <strain evidence="1">CL551</strain>
    </source>
</reference>
<organism evidence="1 2">
    <name type="scientific">Acaulospora morrowiae</name>
    <dbReference type="NCBI Taxonomy" id="94023"/>
    <lineage>
        <taxon>Eukaryota</taxon>
        <taxon>Fungi</taxon>
        <taxon>Fungi incertae sedis</taxon>
        <taxon>Mucoromycota</taxon>
        <taxon>Glomeromycotina</taxon>
        <taxon>Glomeromycetes</taxon>
        <taxon>Diversisporales</taxon>
        <taxon>Acaulosporaceae</taxon>
        <taxon>Acaulospora</taxon>
    </lineage>
</organism>
<evidence type="ECO:0000313" key="2">
    <source>
        <dbReference type="Proteomes" id="UP000789342"/>
    </source>
</evidence>
<gene>
    <name evidence="1" type="ORF">AMORRO_LOCUS9652</name>
</gene>
<sequence length="342" mass="39266">MYTHTSGEDPENSSNFIKNFVEIFKGILGKIIDNKFTEKEHKEFIEAAKSIDINSLNATFKNLYDFPGEHLRIKEKSEQIYEILLRIDGCNLDKKCWAPEWNTLCRRYKNLMMNSKEDARTLSTYSRNHVKKTLPILKSNKISKAEKENHIKRIRNFIEKNKEKAKKNSVNFDQYKRDVIKFSFGYVGILVAGAYQVPLALTVLNKIGCGTTLAKIVCGTALAGTSYGCSYAACKTRNSVIKNELKEKQIVLYKQIEKASAWSEQIIESLNKFEEIADIISSFWEVIDSCLNDFLNDESVYGDFLNSIPQDEYKLLEDCWNVFAVSLDIYVSEVTKVKVKES</sequence>
<comment type="caution">
    <text evidence="1">The sequence shown here is derived from an EMBL/GenBank/DDBJ whole genome shotgun (WGS) entry which is preliminary data.</text>
</comment>
<name>A0A9N9DQW9_9GLOM</name>
<accession>A0A9N9DQW9</accession>
<dbReference type="EMBL" id="CAJVPV010009665">
    <property type="protein sequence ID" value="CAG8644025.1"/>
    <property type="molecule type" value="Genomic_DNA"/>
</dbReference>
<evidence type="ECO:0000313" key="1">
    <source>
        <dbReference type="EMBL" id="CAG8644025.1"/>
    </source>
</evidence>
<keyword evidence="2" id="KW-1185">Reference proteome</keyword>
<protein>
    <submittedName>
        <fullName evidence="1">15127_t:CDS:1</fullName>
    </submittedName>
</protein>
<dbReference type="Proteomes" id="UP000789342">
    <property type="component" value="Unassembled WGS sequence"/>
</dbReference>
<proteinExistence type="predicted"/>